<dbReference type="Proteomes" id="UP000078540">
    <property type="component" value="Unassembled WGS sequence"/>
</dbReference>
<organism evidence="1 2">
    <name type="scientific">Atta colombica</name>
    <dbReference type="NCBI Taxonomy" id="520822"/>
    <lineage>
        <taxon>Eukaryota</taxon>
        <taxon>Metazoa</taxon>
        <taxon>Ecdysozoa</taxon>
        <taxon>Arthropoda</taxon>
        <taxon>Hexapoda</taxon>
        <taxon>Insecta</taxon>
        <taxon>Pterygota</taxon>
        <taxon>Neoptera</taxon>
        <taxon>Endopterygota</taxon>
        <taxon>Hymenoptera</taxon>
        <taxon>Apocrita</taxon>
        <taxon>Aculeata</taxon>
        <taxon>Formicoidea</taxon>
        <taxon>Formicidae</taxon>
        <taxon>Myrmicinae</taxon>
        <taxon>Atta</taxon>
    </lineage>
</organism>
<evidence type="ECO:0000313" key="2">
    <source>
        <dbReference type="Proteomes" id="UP000078540"/>
    </source>
</evidence>
<name>A0A195BGS0_9HYME</name>
<gene>
    <name evidence="1" type="ORF">ALC53_06148</name>
</gene>
<protein>
    <submittedName>
        <fullName evidence="1">Uncharacterized protein</fullName>
    </submittedName>
</protein>
<proteinExistence type="predicted"/>
<sequence length="68" mass="8054">MKLTRGNCPKCIGQVECFWQKNDRERIAQTREETSLYYTLCDSSNVRSHRLNFDQEMGQPSTIQRNQL</sequence>
<dbReference type="EMBL" id="KQ976490">
    <property type="protein sequence ID" value="KYM83416.1"/>
    <property type="molecule type" value="Genomic_DNA"/>
</dbReference>
<keyword evidence="2" id="KW-1185">Reference proteome</keyword>
<dbReference type="AlphaFoldDB" id="A0A195BGS0"/>
<accession>A0A195BGS0</accession>
<reference evidence="1 2" key="1">
    <citation type="submission" date="2015-09" db="EMBL/GenBank/DDBJ databases">
        <title>Atta colombica WGS genome.</title>
        <authorList>
            <person name="Nygaard S."/>
            <person name="Hu H."/>
            <person name="Boomsma J."/>
            <person name="Zhang G."/>
        </authorList>
    </citation>
    <scope>NUCLEOTIDE SEQUENCE [LARGE SCALE GENOMIC DNA]</scope>
    <source>
        <strain evidence="1">Treedump-2</strain>
        <tissue evidence="1">Whole body</tissue>
    </source>
</reference>
<evidence type="ECO:0000313" key="1">
    <source>
        <dbReference type="EMBL" id="KYM83416.1"/>
    </source>
</evidence>